<dbReference type="Proteomes" id="UP000242146">
    <property type="component" value="Unassembled WGS sequence"/>
</dbReference>
<dbReference type="EMBL" id="MCGT01000002">
    <property type="protein sequence ID" value="ORX61983.1"/>
    <property type="molecule type" value="Genomic_DNA"/>
</dbReference>
<organism evidence="2 3">
    <name type="scientific">Hesseltinella vesiculosa</name>
    <dbReference type="NCBI Taxonomy" id="101127"/>
    <lineage>
        <taxon>Eukaryota</taxon>
        <taxon>Fungi</taxon>
        <taxon>Fungi incertae sedis</taxon>
        <taxon>Mucoromycota</taxon>
        <taxon>Mucoromycotina</taxon>
        <taxon>Mucoromycetes</taxon>
        <taxon>Mucorales</taxon>
        <taxon>Cunninghamellaceae</taxon>
        <taxon>Hesseltinella</taxon>
    </lineage>
</organism>
<evidence type="ECO:0000256" key="1">
    <source>
        <dbReference type="SAM" id="Phobius"/>
    </source>
</evidence>
<evidence type="ECO:0000313" key="3">
    <source>
        <dbReference type="Proteomes" id="UP000242146"/>
    </source>
</evidence>
<keyword evidence="1" id="KW-1133">Transmembrane helix</keyword>
<dbReference type="OrthoDB" id="2266637at2759"/>
<name>A0A1X2GVD8_9FUNG</name>
<protein>
    <recommendedName>
        <fullName evidence="4">Tc1-like transposase DDE domain-containing protein</fullName>
    </recommendedName>
</protein>
<accession>A0A1X2GVD8</accession>
<proteinExistence type="predicted"/>
<evidence type="ECO:0008006" key="4">
    <source>
        <dbReference type="Google" id="ProtNLM"/>
    </source>
</evidence>
<reference evidence="2 3" key="1">
    <citation type="submission" date="2016-07" db="EMBL/GenBank/DDBJ databases">
        <title>Pervasive Adenine N6-methylation of Active Genes in Fungi.</title>
        <authorList>
            <consortium name="DOE Joint Genome Institute"/>
            <person name="Mondo S.J."/>
            <person name="Dannebaum R.O."/>
            <person name="Kuo R.C."/>
            <person name="Labutti K."/>
            <person name="Haridas S."/>
            <person name="Kuo A."/>
            <person name="Salamov A."/>
            <person name="Ahrendt S.R."/>
            <person name="Lipzen A."/>
            <person name="Sullivan W."/>
            <person name="Andreopoulos W.B."/>
            <person name="Clum A."/>
            <person name="Lindquist E."/>
            <person name="Daum C."/>
            <person name="Ramamoorthy G.K."/>
            <person name="Gryganskyi A."/>
            <person name="Culley D."/>
            <person name="Magnuson J.K."/>
            <person name="James T.Y."/>
            <person name="O'Malley M.A."/>
            <person name="Stajich J.E."/>
            <person name="Spatafora J.W."/>
            <person name="Visel A."/>
            <person name="Grigoriev I.V."/>
        </authorList>
    </citation>
    <scope>NUCLEOTIDE SEQUENCE [LARGE SCALE GENOMIC DNA]</scope>
    <source>
        <strain evidence="2 3">NRRL 3301</strain>
    </source>
</reference>
<dbReference type="AlphaFoldDB" id="A0A1X2GVD8"/>
<evidence type="ECO:0000313" key="2">
    <source>
        <dbReference type="EMBL" id="ORX61983.1"/>
    </source>
</evidence>
<keyword evidence="1" id="KW-0812">Transmembrane</keyword>
<sequence>MKRGKIVANLNHNEISSIAQYLYVNPDRCMHLPTYSPELDPIEQFWSAASSKRRVMMFLSRICMALSVILLPASMTASIGPLCSCI</sequence>
<gene>
    <name evidence="2" type="ORF">DM01DRAFT_1315286</name>
</gene>
<feature type="transmembrane region" description="Helical" evidence="1">
    <location>
        <begin position="62"/>
        <end position="82"/>
    </location>
</feature>
<comment type="caution">
    <text evidence="2">The sequence shown here is derived from an EMBL/GenBank/DDBJ whole genome shotgun (WGS) entry which is preliminary data.</text>
</comment>
<keyword evidence="3" id="KW-1185">Reference proteome</keyword>
<keyword evidence="1" id="KW-0472">Membrane</keyword>